<dbReference type="CDD" id="cd23081">
    <property type="entry name" value="cpPDZ_EcRseP-like"/>
    <property type="match status" value="1"/>
</dbReference>
<dbReference type="PANTHER" id="PTHR42837">
    <property type="entry name" value="REGULATOR OF SIGMA-E PROTEASE RSEP"/>
    <property type="match status" value="1"/>
</dbReference>
<dbReference type="InterPro" id="IPR001478">
    <property type="entry name" value="PDZ"/>
</dbReference>
<evidence type="ECO:0000256" key="7">
    <source>
        <dbReference type="ARBA" id="ARBA00022833"/>
    </source>
</evidence>
<sequence length="337" mass="36450">MTIWTIICAIIMFCILVLVHEGGHFIAAKSVGVKVNEFAVGMGPVLLKKVRGETQYSLRLFPIGGFCAMEGEDDQSEDERSFGKRPLWAKAIIIVAGSFMNLVLAVIVMAGIILYLGIPTTSISGFSDVSPAEAAGIHTGDKIVSIQQQEVKSWTDITEAISAVQGETVTIGVDRQGQQLNFTMDLTQEEDTGRKIIGILPDVSRNPFTALIKGAEATKLLAVQMVEVIGQLVSGDVSTKELTGPIGITKAVSDSVKYGYVYVANLAALISLNLAIVNMLPFPALDGGRLLFLIIRKVTGRAITDDMEAKVHFIGIMLLFALMIYVTWQDIGRFILN</sequence>
<evidence type="ECO:0000313" key="13">
    <source>
        <dbReference type="EMBL" id="QIB69034.1"/>
    </source>
</evidence>
<evidence type="ECO:0000259" key="12">
    <source>
        <dbReference type="SMART" id="SM00228"/>
    </source>
</evidence>
<reference evidence="13 14" key="1">
    <citation type="submission" date="2020-02" db="EMBL/GenBank/DDBJ databases">
        <authorList>
            <person name="Kim Y.B."/>
            <person name="Roh S.W."/>
        </authorList>
    </citation>
    <scope>NUCLEOTIDE SEQUENCE [LARGE SCALE GENOMIC DNA]</scope>
    <source>
        <strain evidence="13 14">DSM 103574</strain>
    </source>
</reference>
<dbReference type="GO" id="GO:0004222">
    <property type="term" value="F:metalloendopeptidase activity"/>
    <property type="evidence" value="ECO:0007669"/>
    <property type="project" value="InterPro"/>
</dbReference>
<dbReference type="GO" id="GO:0046872">
    <property type="term" value="F:metal ion binding"/>
    <property type="evidence" value="ECO:0007669"/>
    <property type="project" value="UniProtKB-KW"/>
</dbReference>
<evidence type="ECO:0000256" key="10">
    <source>
        <dbReference type="ARBA" id="ARBA00023136"/>
    </source>
</evidence>
<evidence type="ECO:0000256" key="1">
    <source>
        <dbReference type="ARBA" id="ARBA00001947"/>
    </source>
</evidence>
<dbReference type="SMART" id="SM00228">
    <property type="entry name" value="PDZ"/>
    <property type="match status" value="1"/>
</dbReference>
<feature type="transmembrane region" description="Helical" evidence="11">
    <location>
        <begin position="260"/>
        <end position="282"/>
    </location>
</feature>
<evidence type="ECO:0000256" key="11">
    <source>
        <dbReference type="RuleBase" id="RU362031"/>
    </source>
</evidence>
<keyword evidence="11" id="KW-0479">Metal-binding</keyword>
<protein>
    <recommendedName>
        <fullName evidence="11">Zinc metalloprotease</fullName>
        <ecNumber evidence="11">3.4.24.-</ecNumber>
    </recommendedName>
</protein>
<feature type="transmembrane region" description="Helical" evidence="11">
    <location>
        <begin position="91"/>
        <end position="116"/>
    </location>
</feature>
<dbReference type="KEGG" id="abut:Ami103574_06705"/>
<dbReference type="RefSeq" id="WP_163065925.1">
    <property type="nucleotide sequence ID" value="NZ_CP048649.1"/>
</dbReference>
<keyword evidence="5 11" id="KW-0812">Transmembrane</keyword>
<evidence type="ECO:0000256" key="9">
    <source>
        <dbReference type="ARBA" id="ARBA00023049"/>
    </source>
</evidence>
<evidence type="ECO:0000256" key="6">
    <source>
        <dbReference type="ARBA" id="ARBA00022801"/>
    </source>
</evidence>
<evidence type="ECO:0000313" key="14">
    <source>
        <dbReference type="Proteomes" id="UP000466848"/>
    </source>
</evidence>
<keyword evidence="9 11" id="KW-0482">Metalloprotease</keyword>
<keyword evidence="7 11" id="KW-0862">Zinc</keyword>
<dbReference type="EMBL" id="CP048649">
    <property type="protein sequence ID" value="QIB69034.1"/>
    <property type="molecule type" value="Genomic_DNA"/>
</dbReference>
<dbReference type="AlphaFoldDB" id="A0A858BWC6"/>
<comment type="cofactor">
    <cofactor evidence="1 11">
        <name>Zn(2+)</name>
        <dbReference type="ChEBI" id="CHEBI:29105"/>
    </cofactor>
</comment>
<keyword evidence="10 11" id="KW-0472">Membrane</keyword>
<dbReference type="NCBIfam" id="TIGR00054">
    <property type="entry name" value="RIP metalloprotease RseP"/>
    <property type="match status" value="1"/>
</dbReference>
<keyword evidence="4 13" id="KW-0645">Protease</keyword>
<proteinExistence type="inferred from homology"/>
<comment type="subcellular location">
    <subcellularLocation>
        <location evidence="2">Membrane</location>
        <topology evidence="2">Multi-pass membrane protein</topology>
    </subcellularLocation>
</comment>
<dbReference type="SUPFAM" id="SSF50156">
    <property type="entry name" value="PDZ domain-like"/>
    <property type="match status" value="1"/>
</dbReference>
<dbReference type="InterPro" id="IPR008915">
    <property type="entry name" value="Peptidase_M50"/>
</dbReference>
<keyword evidence="8 11" id="KW-1133">Transmembrane helix</keyword>
<dbReference type="InterPro" id="IPR036034">
    <property type="entry name" value="PDZ_sf"/>
</dbReference>
<organism evidence="13 14">
    <name type="scientific">Aminipila butyrica</name>
    <dbReference type="NCBI Taxonomy" id="433296"/>
    <lineage>
        <taxon>Bacteria</taxon>
        <taxon>Bacillati</taxon>
        <taxon>Bacillota</taxon>
        <taxon>Clostridia</taxon>
        <taxon>Peptostreptococcales</taxon>
        <taxon>Anaerovoracaceae</taxon>
        <taxon>Aminipila</taxon>
    </lineage>
</organism>
<accession>A0A858BWC6</accession>
<evidence type="ECO:0000256" key="3">
    <source>
        <dbReference type="ARBA" id="ARBA00007931"/>
    </source>
</evidence>
<evidence type="ECO:0000256" key="2">
    <source>
        <dbReference type="ARBA" id="ARBA00004141"/>
    </source>
</evidence>
<dbReference type="Pfam" id="PF02163">
    <property type="entry name" value="Peptidase_M50"/>
    <property type="match status" value="1"/>
</dbReference>
<dbReference type="EC" id="3.4.24.-" evidence="11"/>
<comment type="similarity">
    <text evidence="3 11">Belongs to the peptidase M50B family.</text>
</comment>
<dbReference type="PANTHER" id="PTHR42837:SF2">
    <property type="entry name" value="MEMBRANE METALLOPROTEASE ARASP2, CHLOROPLASTIC-RELATED"/>
    <property type="match status" value="1"/>
</dbReference>
<keyword evidence="14" id="KW-1185">Reference proteome</keyword>
<dbReference type="GO" id="GO:0016020">
    <property type="term" value="C:membrane"/>
    <property type="evidence" value="ECO:0007669"/>
    <property type="project" value="UniProtKB-SubCell"/>
</dbReference>
<feature type="domain" description="PDZ" evidence="12">
    <location>
        <begin position="114"/>
        <end position="177"/>
    </location>
</feature>
<dbReference type="Proteomes" id="UP000466848">
    <property type="component" value="Chromosome"/>
</dbReference>
<name>A0A858BWC6_9FIRM</name>
<dbReference type="Gene3D" id="2.30.42.10">
    <property type="match status" value="1"/>
</dbReference>
<evidence type="ECO:0000256" key="4">
    <source>
        <dbReference type="ARBA" id="ARBA00022670"/>
    </source>
</evidence>
<feature type="transmembrane region" description="Helical" evidence="11">
    <location>
        <begin position="311"/>
        <end position="328"/>
    </location>
</feature>
<evidence type="ECO:0000256" key="8">
    <source>
        <dbReference type="ARBA" id="ARBA00022989"/>
    </source>
</evidence>
<evidence type="ECO:0000256" key="5">
    <source>
        <dbReference type="ARBA" id="ARBA00022692"/>
    </source>
</evidence>
<keyword evidence="6 11" id="KW-0378">Hydrolase</keyword>
<gene>
    <name evidence="13" type="primary">rseP</name>
    <name evidence="13" type="ORF">Ami103574_06705</name>
</gene>
<dbReference type="InterPro" id="IPR004387">
    <property type="entry name" value="Pept_M50_Zn"/>
</dbReference>
<dbReference type="GO" id="GO:0006508">
    <property type="term" value="P:proteolysis"/>
    <property type="evidence" value="ECO:0007669"/>
    <property type="project" value="UniProtKB-KW"/>
</dbReference>
<dbReference type="CDD" id="cd06163">
    <property type="entry name" value="S2P-M50_PDZ_RseP-like"/>
    <property type="match status" value="1"/>
</dbReference>